<keyword evidence="5" id="KW-1185">Reference proteome</keyword>
<dbReference type="FunFam" id="2.20.110.10:FF:000002">
    <property type="entry name" value="Phosphatidylinositol 4-phosphate 5-kinase 8"/>
    <property type="match status" value="2"/>
</dbReference>
<dbReference type="EMBL" id="CP144700">
    <property type="protein sequence ID" value="WVZ22112.1"/>
    <property type="molecule type" value="Genomic_DNA"/>
</dbReference>
<dbReference type="Proteomes" id="UP001374535">
    <property type="component" value="Chromosome 1"/>
</dbReference>
<dbReference type="InterPro" id="IPR003409">
    <property type="entry name" value="MORN"/>
</dbReference>
<protein>
    <submittedName>
        <fullName evidence="4">Uncharacterized protein</fullName>
    </submittedName>
</protein>
<keyword evidence="3" id="KW-1133">Transmembrane helix</keyword>
<keyword evidence="3" id="KW-0472">Membrane</keyword>
<feature type="region of interest" description="Disordered" evidence="2">
    <location>
        <begin position="1"/>
        <end position="20"/>
    </location>
</feature>
<accession>A0AAQ3S959</accession>
<dbReference type="PANTHER" id="PTHR23084:SF267">
    <property type="entry name" value="MORN REPEAT PROTEIN"/>
    <property type="match status" value="1"/>
</dbReference>
<proteinExistence type="predicted"/>
<dbReference type="SMART" id="SM00698">
    <property type="entry name" value="MORN"/>
    <property type="match status" value="7"/>
</dbReference>
<dbReference type="GO" id="GO:0016020">
    <property type="term" value="C:membrane"/>
    <property type="evidence" value="ECO:0007669"/>
    <property type="project" value="UniProtKB-ARBA"/>
</dbReference>
<sequence>MHHHHKPDLHIGEENSHLSSEDATLIPLPQNQKQLQTHFSIQVSPSSPHPPPPNSPNTPCHHDRFSNNPSEISPRKRIPVMALPCCLFPTPFGAKFPTSKLLPRFRFLMFLPLPSLYFLFSNPSPLDFFSVIACSAALLISLNLALLLFTRLFPAKFSSSSSSSSSSSTHPVVWSIGSNPKQVKSTSWGCWVQVYSNGDVYEGEFQKGKCWGSGVYHYHMSGSYEGDWVDGKYDGYGVETWARGSRYRGQYREGLRHGMGIYRFYSGDVYGGEWSNGQCHGFGVHTCYDGSRYVGGFKWGVKHGHGQYHFSLALHDTRNILAFCMDNISQNGDKYAGEYFADKMHGFGVYQFQNGHRYEGAWHEGRRQGLGMYTFRNGETQCGHWQNGILDDPKRQNSPTGSPCDVDHAKVSSAVQDAHSAAEKAYSMVKVDDGMNKVVAAANKAANAARVAAVKAVQNRMHHNNSNDDK</sequence>
<evidence type="ECO:0000256" key="2">
    <source>
        <dbReference type="SAM" id="MobiDB-lite"/>
    </source>
</evidence>
<feature type="transmembrane region" description="Helical" evidence="3">
    <location>
        <begin position="128"/>
        <end position="149"/>
    </location>
</feature>
<gene>
    <name evidence="4" type="ORF">V8G54_000656</name>
</gene>
<feature type="region of interest" description="Disordered" evidence="2">
    <location>
        <begin position="36"/>
        <end position="68"/>
    </location>
</feature>
<keyword evidence="1" id="KW-0677">Repeat</keyword>
<feature type="compositionally biased region" description="Pro residues" evidence="2">
    <location>
        <begin position="47"/>
        <end position="56"/>
    </location>
</feature>
<dbReference type="SUPFAM" id="SSF82185">
    <property type="entry name" value="Histone H3 K4-specific methyltransferase SET7/9 N-terminal domain"/>
    <property type="match status" value="2"/>
</dbReference>
<reference evidence="4 5" key="1">
    <citation type="journal article" date="2023" name="Life. Sci Alliance">
        <title>Evolutionary insights into 3D genome organization and epigenetic landscape of Vigna mungo.</title>
        <authorList>
            <person name="Junaid A."/>
            <person name="Singh B."/>
            <person name="Bhatia S."/>
        </authorList>
    </citation>
    <scope>NUCLEOTIDE SEQUENCE [LARGE SCALE GENOMIC DNA]</scope>
    <source>
        <strain evidence="4">Urdbean</strain>
    </source>
</reference>
<name>A0AAQ3S959_VIGMU</name>
<feature type="transmembrane region" description="Helical" evidence="3">
    <location>
        <begin position="105"/>
        <end position="122"/>
    </location>
</feature>
<evidence type="ECO:0000256" key="3">
    <source>
        <dbReference type="SAM" id="Phobius"/>
    </source>
</evidence>
<dbReference type="AlphaFoldDB" id="A0AAQ3S959"/>
<feature type="compositionally biased region" description="Basic and acidic residues" evidence="2">
    <location>
        <begin position="8"/>
        <end position="20"/>
    </location>
</feature>
<dbReference type="PANTHER" id="PTHR23084">
    <property type="entry name" value="PHOSPHATIDYLINOSITOL-4-PHOSPHATE 5-KINASE RELATED"/>
    <property type="match status" value="1"/>
</dbReference>
<evidence type="ECO:0000313" key="4">
    <source>
        <dbReference type="EMBL" id="WVZ22112.1"/>
    </source>
</evidence>
<evidence type="ECO:0000313" key="5">
    <source>
        <dbReference type="Proteomes" id="UP001374535"/>
    </source>
</evidence>
<dbReference type="Gene3D" id="2.20.110.10">
    <property type="entry name" value="Histone H3 K4-specific methyltransferase SET7/9 N-terminal domain"/>
    <property type="match status" value="4"/>
</dbReference>
<evidence type="ECO:0000256" key="1">
    <source>
        <dbReference type="ARBA" id="ARBA00022737"/>
    </source>
</evidence>
<dbReference type="Pfam" id="PF02493">
    <property type="entry name" value="MORN"/>
    <property type="match status" value="7"/>
</dbReference>
<organism evidence="4 5">
    <name type="scientific">Vigna mungo</name>
    <name type="common">Black gram</name>
    <name type="synonym">Phaseolus mungo</name>
    <dbReference type="NCBI Taxonomy" id="3915"/>
    <lineage>
        <taxon>Eukaryota</taxon>
        <taxon>Viridiplantae</taxon>
        <taxon>Streptophyta</taxon>
        <taxon>Embryophyta</taxon>
        <taxon>Tracheophyta</taxon>
        <taxon>Spermatophyta</taxon>
        <taxon>Magnoliopsida</taxon>
        <taxon>eudicotyledons</taxon>
        <taxon>Gunneridae</taxon>
        <taxon>Pentapetalae</taxon>
        <taxon>rosids</taxon>
        <taxon>fabids</taxon>
        <taxon>Fabales</taxon>
        <taxon>Fabaceae</taxon>
        <taxon>Papilionoideae</taxon>
        <taxon>50 kb inversion clade</taxon>
        <taxon>NPAAA clade</taxon>
        <taxon>indigoferoid/millettioid clade</taxon>
        <taxon>Phaseoleae</taxon>
        <taxon>Vigna</taxon>
    </lineage>
</organism>
<keyword evidence="3" id="KW-0812">Transmembrane</keyword>